<comment type="cofactor">
    <cofactor evidence="1">
        <name>[4Fe-4S] cluster</name>
        <dbReference type="ChEBI" id="CHEBI:49883"/>
    </cofactor>
</comment>
<dbReference type="KEGG" id="dog:HP555_10540"/>
<dbReference type="GO" id="GO:0051536">
    <property type="term" value="F:iron-sulfur cluster binding"/>
    <property type="evidence" value="ECO:0007669"/>
    <property type="project" value="UniProtKB-KW"/>
</dbReference>
<dbReference type="InterPro" id="IPR058240">
    <property type="entry name" value="rSAM_sf"/>
</dbReference>
<dbReference type="InterPro" id="IPR013785">
    <property type="entry name" value="Aldolase_TIM"/>
</dbReference>
<organism evidence="7 8">
    <name type="scientific">Desulfobulbus oligotrophicus</name>
    <dbReference type="NCBI Taxonomy" id="1909699"/>
    <lineage>
        <taxon>Bacteria</taxon>
        <taxon>Pseudomonadati</taxon>
        <taxon>Thermodesulfobacteriota</taxon>
        <taxon>Desulfobulbia</taxon>
        <taxon>Desulfobulbales</taxon>
        <taxon>Desulfobulbaceae</taxon>
        <taxon>Desulfobulbus</taxon>
    </lineage>
</organism>
<dbReference type="RefSeq" id="WP_233249147.1">
    <property type="nucleotide sequence ID" value="NZ_CP054140.1"/>
</dbReference>
<dbReference type="CDD" id="cd01335">
    <property type="entry name" value="Radical_SAM"/>
    <property type="match status" value="1"/>
</dbReference>
<dbReference type="Proteomes" id="UP000596092">
    <property type="component" value="Chromosome"/>
</dbReference>
<accession>A0A7T5VE80</accession>
<protein>
    <submittedName>
        <fullName evidence="7">Radical SAM protein</fullName>
    </submittedName>
</protein>
<evidence type="ECO:0000256" key="5">
    <source>
        <dbReference type="ARBA" id="ARBA00023014"/>
    </source>
</evidence>
<dbReference type="SFLD" id="SFLDG01082">
    <property type="entry name" value="B12-binding_domain_containing"/>
    <property type="match status" value="1"/>
</dbReference>
<evidence type="ECO:0000256" key="1">
    <source>
        <dbReference type="ARBA" id="ARBA00001966"/>
    </source>
</evidence>
<dbReference type="SFLD" id="SFLDS00029">
    <property type="entry name" value="Radical_SAM"/>
    <property type="match status" value="1"/>
</dbReference>
<dbReference type="Gene3D" id="3.20.20.70">
    <property type="entry name" value="Aldolase class I"/>
    <property type="match status" value="1"/>
</dbReference>
<evidence type="ECO:0000256" key="2">
    <source>
        <dbReference type="ARBA" id="ARBA00022691"/>
    </source>
</evidence>
<evidence type="ECO:0000256" key="4">
    <source>
        <dbReference type="ARBA" id="ARBA00023004"/>
    </source>
</evidence>
<dbReference type="SMART" id="SM00729">
    <property type="entry name" value="Elp3"/>
    <property type="match status" value="1"/>
</dbReference>
<sequence length="289" mass="32352">MDYQGNIIRPPSEAFSIILQVTHGCSHHRCTFCGAYRDKPFRIKSQDAIERDLDFAAHWCRRQTTLFLADGDALVLPHSQMITLLTRIRSQLPWIRRISSYATCQNIMAKTDAELAAYKQSGLQRLYIGLESGHDPTLKAIGKGVDSETMVIACQRARAAGMFVSVTCLLGIAGRLASLHHAKATAEVLNHIQPNQIAILTLMLLENTPLYQQAAAGHFCLASPKEMLIELKHLITHLDSFRTQFHANHASNYFSLSGRFPRDHKSILAALDDLIRENAPLKPETLRML</sequence>
<dbReference type="PROSITE" id="PS51918">
    <property type="entry name" value="RADICAL_SAM"/>
    <property type="match status" value="1"/>
</dbReference>
<dbReference type="GO" id="GO:0003824">
    <property type="term" value="F:catalytic activity"/>
    <property type="evidence" value="ECO:0007669"/>
    <property type="project" value="InterPro"/>
</dbReference>
<feature type="domain" description="Radical SAM core" evidence="6">
    <location>
        <begin position="9"/>
        <end position="242"/>
    </location>
</feature>
<dbReference type="SUPFAM" id="SSF102114">
    <property type="entry name" value="Radical SAM enzymes"/>
    <property type="match status" value="1"/>
</dbReference>
<evidence type="ECO:0000313" key="7">
    <source>
        <dbReference type="EMBL" id="QQG66267.1"/>
    </source>
</evidence>
<keyword evidence="8" id="KW-1185">Reference proteome</keyword>
<keyword evidence="4" id="KW-0408">Iron</keyword>
<dbReference type="GO" id="GO:0046872">
    <property type="term" value="F:metal ion binding"/>
    <property type="evidence" value="ECO:0007669"/>
    <property type="project" value="UniProtKB-KW"/>
</dbReference>
<proteinExistence type="predicted"/>
<evidence type="ECO:0000256" key="3">
    <source>
        <dbReference type="ARBA" id="ARBA00022723"/>
    </source>
</evidence>
<dbReference type="AlphaFoldDB" id="A0A7T5VE80"/>
<dbReference type="SFLD" id="SFLDG01095">
    <property type="entry name" value="Uncharacterised_Radical_SAM_Su"/>
    <property type="match status" value="1"/>
</dbReference>
<dbReference type="PANTHER" id="PTHR43409">
    <property type="entry name" value="ANAEROBIC MAGNESIUM-PROTOPORPHYRIN IX MONOMETHYL ESTER CYCLASE-RELATED"/>
    <property type="match status" value="1"/>
</dbReference>
<name>A0A7T5VE80_9BACT</name>
<evidence type="ECO:0000259" key="6">
    <source>
        <dbReference type="PROSITE" id="PS51918"/>
    </source>
</evidence>
<dbReference type="InterPro" id="IPR006638">
    <property type="entry name" value="Elp3/MiaA/NifB-like_rSAM"/>
</dbReference>
<dbReference type="InterPro" id="IPR051198">
    <property type="entry name" value="BchE-like"/>
</dbReference>
<dbReference type="Pfam" id="PF04055">
    <property type="entry name" value="Radical_SAM"/>
    <property type="match status" value="1"/>
</dbReference>
<reference evidence="7 8" key="1">
    <citation type="submission" date="2020-05" db="EMBL/GenBank/DDBJ databases">
        <title>Complete genome of Desulfobulbus oligotrophicus.</title>
        <authorList>
            <person name="Podar M."/>
        </authorList>
    </citation>
    <scope>NUCLEOTIDE SEQUENCE [LARGE SCALE GENOMIC DNA]</scope>
    <source>
        <strain evidence="7 8">Prop6</strain>
    </source>
</reference>
<gene>
    <name evidence="7" type="ORF">HP555_10540</name>
</gene>
<dbReference type="InterPro" id="IPR007197">
    <property type="entry name" value="rSAM"/>
</dbReference>
<keyword evidence="3" id="KW-0479">Metal-binding</keyword>
<dbReference type="PANTHER" id="PTHR43409:SF4">
    <property type="entry name" value="RADICAL SAM SUPERFAMILY PROTEIN"/>
    <property type="match status" value="1"/>
</dbReference>
<keyword evidence="2" id="KW-0949">S-adenosyl-L-methionine</keyword>
<keyword evidence="5" id="KW-0411">Iron-sulfur</keyword>
<dbReference type="EMBL" id="CP054140">
    <property type="protein sequence ID" value="QQG66267.1"/>
    <property type="molecule type" value="Genomic_DNA"/>
</dbReference>
<evidence type="ECO:0000313" key="8">
    <source>
        <dbReference type="Proteomes" id="UP000596092"/>
    </source>
</evidence>